<dbReference type="OrthoDB" id="7488526at2"/>
<keyword evidence="3" id="KW-1185">Reference proteome</keyword>
<dbReference type="SUPFAM" id="SSF89796">
    <property type="entry name" value="CoA-transferase family III (CaiB/BaiF)"/>
    <property type="match status" value="1"/>
</dbReference>
<dbReference type="AlphaFoldDB" id="A0A255YT72"/>
<reference evidence="2 3" key="1">
    <citation type="submission" date="2017-07" db="EMBL/GenBank/DDBJ databases">
        <title>Niveispirillum cyanobacteriorum sp. nov., isolated from cyanobacterial aggregates in a eutrophic lake.</title>
        <authorList>
            <person name="Cai H."/>
        </authorList>
    </citation>
    <scope>NUCLEOTIDE SEQUENCE [LARGE SCALE GENOMIC DNA]</scope>
    <source>
        <strain evidence="3">TH1-14</strain>
    </source>
</reference>
<protein>
    <submittedName>
        <fullName evidence="2">CoA transferase</fullName>
    </submittedName>
</protein>
<sequence length="376" mass="40373">MTRPLSGVRVIAVEQYGAGPYGSMLLADLGATVIKVENAATGGDVSRATGPHFLGDGDSQFFQTFSKGKQSASIDLKSPDGRAAFNALLAGSDALINNLRGDQPRKLGLTYDAVKAINPRLVCAHLSAYGRGNSRETWPGYDYLMQAEAGFMGLSGEPDAPPTRLGVSMVDFMTGTMMAFGTVSAILGARATGIGCDVDVALFDTALHQLSYPATWYLNAGDQVTRLPRGAHPSIAPSQSFKTRDGWAMLMCQTPKFWEEFCRRAGRADLLDRPEFKDIPARRDNRQLLSDTLDALLSTRTTAEWLSILGGHVPFAPITNLDQALDNPFVGEIGMVETVDHPDAAGGSLRLLSSPIRINGERPRGVRAPKLGEMAE</sequence>
<dbReference type="InterPro" id="IPR023606">
    <property type="entry name" value="CoA-Trfase_III_dom_1_sf"/>
</dbReference>
<evidence type="ECO:0000313" key="3">
    <source>
        <dbReference type="Proteomes" id="UP000216998"/>
    </source>
</evidence>
<dbReference type="Pfam" id="PF02515">
    <property type="entry name" value="CoA_transf_3"/>
    <property type="match status" value="1"/>
</dbReference>
<dbReference type="InterPro" id="IPR003673">
    <property type="entry name" value="CoA-Trfase_fam_III"/>
</dbReference>
<dbReference type="Gene3D" id="3.40.50.10540">
    <property type="entry name" value="Crotonobetainyl-coa:carnitine coa-transferase, domain 1"/>
    <property type="match status" value="1"/>
</dbReference>
<evidence type="ECO:0000256" key="1">
    <source>
        <dbReference type="ARBA" id="ARBA00022679"/>
    </source>
</evidence>
<dbReference type="EMBL" id="NOXU01000032">
    <property type="protein sequence ID" value="OYQ31640.1"/>
    <property type="molecule type" value="Genomic_DNA"/>
</dbReference>
<name>A0A255YT72_9PROT</name>
<dbReference type="GO" id="GO:0008410">
    <property type="term" value="F:CoA-transferase activity"/>
    <property type="evidence" value="ECO:0007669"/>
    <property type="project" value="TreeGrafter"/>
</dbReference>
<dbReference type="Proteomes" id="UP000216998">
    <property type="component" value="Unassembled WGS sequence"/>
</dbReference>
<gene>
    <name evidence="2" type="ORF">CHU95_21120</name>
</gene>
<comment type="caution">
    <text evidence="2">The sequence shown here is derived from an EMBL/GenBank/DDBJ whole genome shotgun (WGS) entry which is preliminary data.</text>
</comment>
<proteinExistence type="predicted"/>
<keyword evidence="1 2" id="KW-0808">Transferase</keyword>
<evidence type="ECO:0000313" key="2">
    <source>
        <dbReference type="EMBL" id="OYQ31640.1"/>
    </source>
</evidence>
<dbReference type="InterPro" id="IPR050483">
    <property type="entry name" value="CoA-transferase_III_domain"/>
</dbReference>
<dbReference type="InterPro" id="IPR044855">
    <property type="entry name" value="CoA-Trfase_III_dom3_sf"/>
</dbReference>
<dbReference type="RefSeq" id="WP_094458322.1">
    <property type="nucleotide sequence ID" value="NZ_NOXU01000032.1"/>
</dbReference>
<dbReference type="PANTHER" id="PTHR48207">
    <property type="entry name" value="SUCCINATE--HYDROXYMETHYLGLUTARATE COA-TRANSFERASE"/>
    <property type="match status" value="1"/>
</dbReference>
<accession>A0A255YT72</accession>
<organism evidence="2 3">
    <name type="scientific">Niveispirillum lacus</name>
    <dbReference type="NCBI Taxonomy" id="1981099"/>
    <lineage>
        <taxon>Bacteria</taxon>
        <taxon>Pseudomonadati</taxon>
        <taxon>Pseudomonadota</taxon>
        <taxon>Alphaproteobacteria</taxon>
        <taxon>Rhodospirillales</taxon>
        <taxon>Azospirillaceae</taxon>
        <taxon>Niveispirillum</taxon>
    </lineage>
</organism>
<dbReference type="Gene3D" id="3.30.1540.10">
    <property type="entry name" value="formyl-coa transferase, domain 3"/>
    <property type="match status" value="1"/>
</dbReference>
<dbReference type="PANTHER" id="PTHR48207:SF3">
    <property type="entry name" value="SUCCINATE--HYDROXYMETHYLGLUTARATE COA-TRANSFERASE"/>
    <property type="match status" value="1"/>
</dbReference>